<dbReference type="PANTHER" id="PTHR11575:SF24">
    <property type="entry name" value="5'-NUCLEOTIDASE"/>
    <property type="match status" value="1"/>
</dbReference>
<dbReference type="InterPro" id="IPR006179">
    <property type="entry name" value="5_nucleotidase/apyrase"/>
</dbReference>
<feature type="domain" description="5'-Nucleotidase C-terminal" evidence="5">
    <location>
        <begin position="316"/>
        <end position="454"/>
    </location>
</feature>
<accession>A0AAF1JXZ9</accession>
<dbReference type="GO" id="GO:0046872">
    <property type="term" value="F:metal ion binding"/>
    <property type="evidence" value="ECO:0007669"/>
    <property type="project" value="InterPro"/>
</dbReference>
<dbReference type="SUPFAM" id="SSF56300">
    <property type="entry name" value="Metallo-dependent phosphatases"/>
    <property type="match status" value="1"/>
</dbReference>
<dbReference type="PRINTS" id="PR01607">
    <property type="entry name" value="APYRASEFAMLY"/>
</dbReference>
<evidence type="ECO:0000313" key="7">
    <source>
        <dbReference type="Proteomes" id="UP001196068"/>
    </source>
</evidence>
<evidence type="ECO:0000256" key="2">
    <source>
        <dbReference type="ARBA" id="ARBA00022729"/>
    </source>
</evidence>
<dbReference type="InterPro" id="IPR036907">
    <property type="entry name" value="5'-Nucleotdase_C_sf"/>
</dbReference>
<dbReference type="PANTHER" id="PTHR11575">
    <property type="entry name" value="5'-NUCLEOTIDASE-RELATED"/>
    <property type="match status" value="1"/>
</dbReference>
<protein>
    <submittedName>
        <fullName evidence="6">Bifunctional metallophosphatase/5'-nucleotidase</fullName>
    </submittedName>
</protein>
<reference evidence="6" key="1">
    <citation type="submission" date="2020-01" db="EMBL/GenBank/DDBJ databases">
        <authorList>
            <person name="Rat A."/>
        </authorList>
    </citation>
    <scope>NUCLEOTIDE SEQUENCE</scope>
    <source>
        <strain evidence="6">LMG 28251</strain>
    </source>
</reference>
<keyword evidence="7" id="KW-1185">Reference proteome</keyword>
<dbReference type="Gene3D" id="3.90.780.10">
    <property type="entry name" value="5'-Nucleotidase, C-terminal domain"/>
    <property type="match status" value="1"/>
</dbReference>
<keyword evidence="3" id="KW-0378">Hydrolase</keyword>
<keyword evidence="3" id="KW-0547">Nucleotide-binding</keyword>
<evidence type="ECO:0000259" key="4">
    <source>
        <dbReference type="Pfam" id="PF00149"/>
    </source>
</evidence>
<reference evidence="6" key="2">
    <citation type="journal article" date="2021" name="Syst. Appl. Microbiol.">
        <title>Roseomonas hellenica sp. nov., isolated from roots of wild-growing Alkanna tinctoria.</title>
        <authorList>
            <person name="Rat A."/>
            <person name="Naranjo H.D."/>
            <person name="Lebbe L."/>
            <person name="Cnockaert M."/>
            <person name="Krigas N."/>
            <person name="Grigoriadou K."/>
            <person name="Maloupa E."/>
            <person name="Willems A."/>
        </authorList>
    </citation>
    <scope>NUCLEOTIDE SEQUENCE</scope>
    <source>
        <strain evidence="6">LMG 28251</strain>
    </source>
</reference>
<dbReference type="AlphaFoldDB" id="A0AAF1JXZ9"/>
<dbReference type="EMBL" id="JAAEDH010000017">
    <property type="protein sequence ID" value="MBR0656297.1"/>
    <property type="molecule type" value="Genomic_DNA"/>
</dbReference>
<dbReference type="InterPro" id="IPR029052">
    <property type="entry name" value="Metallo-depent_PP-like"/>
</dbReference>
<dbReference type="SUPFAM" id="SSF55816">
    <property type="entry name" value="5'-nucleotidase (syn. UDP-sugar hydrolase), C-terminal domain"/>
    <property type="match status" value="1"/>
</dbReference>
<dbReference type="InterPro" id="IPR008334">
    <property type="entry name" value="5'-Nucleotdase_C"/>
</dbReference>
<comment type="similarity">
    <text evidence="1 3">Belongs to the 5'-nucleotidase family.</text>
</comment>
<dbReference type="InterPro" id="IPR006146">
    <property type="entry name" value="5'-Nucleotdase_CS"/>
</dbReference>
<evidence type="ECO:0000259" key="5">
    <source>
        <dbReference type="Pfam" id="PF02872"/>
    </source>
</evidence>
<dbReference type="Gene3D" id="3.60.21.10">
    <property type="match status" value="1"/>
</dbReference>
<gene>
    <name evidence="6" type="ORF">GXW79_14540</name>
</gene>
<dbReference type="GO" id="GO:0009166">
    <property type="term" value="P:nucleotide catabolic process"/>
    <property type="evidence" value="ECO:0007669"/>
    <property type="project" value="InterPro"/>
</dbReference>
<dbReference type="Pfam" id="PF02872">
    <property type="entry name" value="5_nucleotid_C"/>
    <property type="match status" value="1"/>
</dbReference>
<sequence>MGGLLALPTLAATEVTAQTPSGDRVTFLHVNDIYQHAPQRGRGGLAGLQTLIAQVRTAASGPVVFTFGGDLFSPSLASSITKGRHMVALFNELAPAAAVLGNHEFDFGPEAAAQNIAASTFPWLGANVLGADGQPFGGCVATHMHEAPGGLRIGFVGVLTPATAVLSNPAGISFTPPEAALRSGAASLRAAGAHLVVALTHLNIEDDRSIATDIPGIDLILGAHDHDPMSILETGPLILKAGQDAHWLAAIELDLDRTGPRTRVTSLGWRFIPNMNVTPEPRLDAAIRAIDAQLDQALGRTLARLTAPLDSRTTLVRMREAAIGDLMADALRAHFHADAALINGGALRGNREYPAGHDFTRRDLLSEMPFGNTVVLLELTGAELQGVLEHGLSSVETASGRFPQTSGITLTYDPGDPPGSRLREVSVDGAPLDMARRYRLATVDFLARGGDGYAGLRTARVVVDAAGGPLIVNVVAEAIERRGSIDARVEGRTTAAR</sequence>
<feature type="domain" description="Calcineurin-like phosphoesterase" evidence="4">
    <location>
        <begin position="26"/>
        <end position="228"/>
    </location>
</feature>
<proteinExistence type="inferred from homology"/>
<dbReference type="GO" id="GO:0000166">
    <property type="term" value="F:nucleotide binding"/>
    <property type="evidence" value="ECO:0007669"/>
    <property type="project" value="UniProtKB-KW"/>
</dbReference>
<organism evidence="6 7">
    <name type="scientific">Plastoroseomonas arctica</name>
    <dbReference type="NCBI Taxonomy" id="1509237"/>
    <lineage>
        <taxon>Bacteria</taxon>
        <taxon>Pseudomonadati</taxon>
        <taxon>Pseudomonadota</taxon>
        <taxon>Alphaproteobacteria</taxon>
        <taxon>Acetobacterales</taxon>
        <taxon>Acetobacteraceae</taxon>
        <taxon>Plastoroseomonas</taxon>
    </lineage>
</organism>
<evidence type="ECO:0000256" key="3">
    <source>
        <dbReference type="RuleBase" id="RU362119"/>
    </source>
</evidence>
<evidence type="ECO:0000313" key="6">
    <source>
        <dbReference type="EMBL" id="MBR0656297.1"/>
    </source>
</evidence>
<name>A0AAF1JXZ9_9PROT</name>
<dbReference type="InterPro" id="IPR004843">
    <property type="entry name" value="Calcineurin-like_PHP"/>
</dbReference>
<dbReference type="Pfam" id="PF00149">
    <property type="entry name" value="Metallophos"/>
    <property type="match status" value="1"/>
</dbReference>
<dbReference type="PROSITE" id="PS00786">
    <property type="entry name" value="5_NUCLEOTIDASE_2"/>
    <property type="match status" value="1"/>
</dbReference>
<dbReference type="Proteomes" id="UP001196068">
    <property type="component" value="Unassembled WGS sequence"/>
</dbReference>
<dbReference type="GO" id="GO:0016788">
    <property type="term" value="F:hydrolase activity, acting on ester bonds"/>
    <property type="evidence" value="ECO:0007669"/>
    <property type="project" value="InterPro"/>
</dbReference>
<comment type="caution">
    <text evidence="6">The sequence shown here is derived from an EMBL/GenBank/DDBJ whole genome shotgun (WGS) entry which is preliminary data.</text>
</comment>
<evidence type="ECO:0000256" key="1">
    <source>
        <dbReference type="ARBA" id="ARBA00006654"/>
    </source>
</evidence>
<keyword evidence="2" id="KW-0732">Signal</keyword>